<dbReference type="InterPro" id="IPR003594">
    <property type="entry name" value="HATPase_dom"/>
</dbReference>
<dbReference type="InterPro" id="IPR050736">
    <property type="entry name" value="Sensor_HK_Regulatory"/>
</dbReference>
<dbReference type="AlphaFoldDB" id="A0A1S1J9G6"/>
<evidence type="ECO:0000313" key="11">
    <source>
        <dbReference type="Proteomes" id="UP000180252"/>
    </source>
</evidence>
<keyword evidence="5" id="KW-0902">Two-component regulatory system</keyword>
<dbReference type="EMBL" id="MUHG01000002">
    <property type="protein sequence ID" value="OXB22108.1"/>
    <property type="molecule type" value="Genomic_DNA"/>
</dbReference>
<dbReference type="SMART" id="SM00387">
    <property type="entry name" value="HATPase_c"/>
    <property type="match status" value="1"/>
</dbReference>
<evidence type="ECO:0000256" key="1">
    <source>
        <dbReference type="ARBA" id="ARBA00000085"/>
    </source>
</evidence>
<dbReference type="PANTHER" id="PTHR43711">
    <property type="entry name" value="TWO-COMPONENT HISTIDINE KINASE"/>
    <property type="match status" value="1"/>
</dbReference>
<comment type="caution">
    <text evidence="9">The sequence shown here is derived from an EMBL/GenBank/DDBJ whole genome shotgun (WGS) entry which is preliminary data.</text>
</comment>
<keyword evidence="7" id="KW-0812">Transmembrane</keyword>
<dbReference type="GO" id="GO:0000155">
    <property type="term" value="F:phosphorelay sensor kinase activity"/>
    <property type="evidence" value="ECO:0007669"/>
    <property type="project" value="InterPro"/>
</dbReference>
<dbReference type="Proteomes" id="UP000180252">
    <property type="component" value="Unassembled WGS sequence"/>
</dbReference>
<dbReference type="Gene3D" id="1.25.40.10">
    <property type="entry name" value="Tetratricopeptide repeat domain"/>
    <property type="match status" value="1"/>
</dbReference>
<dbReference type="InterPro" id="IPR004358">
    <property type="entry name" value="Sig_transdc_His_kin-like_C"/>
</dbReference>
<evidence type="ECO:0000256" key="3">
    <source>
        <dbReference type="ARBA" id="ARBA00022679"/>
    </source>
</evidence>
<dbReference type="InterPro" id="IPR005467">
    <property type="entry name" value="His_kinase_dom"/>
</dbReference>
<keyword evidence="4 9" id="KW-0418">Kinase</keyword>
<keyword evidence="7" id="KW-1133">Transmembrane helix</keyword>
<evidence type="ECO:0000256" key="5">
    <source>
        <dbReference type="ARBA" id="ARBA00023012"/>
    </source>
</evidence>
<organism evidence="9 11">
    <name type="scientific">Flavobacterium tructae</name>
    <dbReference type="NCBI Taxonomy" id="1114873"/>
    <lineage>
        <taxon>Bacteria</taxon>
        <taxon>Pseudomonadati</taxon>
        <taxon>Bacteroidota</taxon>
        <taxon>Flavobacteriia</taxon>
        <taxon>Flavobacteriales</taxon>
        <taxon>Flavobacteriaceae</taxon>
        <taxon>Flavobacterium</taxon>
    </lineage>
</organism>
<reference evidence="11" key="2">
    <citation type="submission" date="2016-09" db="EMBL/GenBank/DDBJ databases">
        <authorList>
            <person name="Chen S."/>
            <person name="Walker E."/>
        </authorList>
    </citation>
    <scope>NUCLEOTIDE SEQUENCE [LARGE SCALE GENOMIC DNA]</scope>
    <source>
        <strain evidence="11">MSU</strain>
    </source>
</reference>
<dbReference type="Pfam" id="PF02518">
    <property type="entry name" value="HATPase_c"/>
    <property type="match status" value="1"/>
</dbReference>
<feature type="repeat" description="TPR" evidence="6">
    <location>
        <begin position="154"/>
        <end position="187"/>
    </location>
</feature>
<dbReference type="InterPro" id="IPR011990">
    <property type="entry name" value="TPR-like_helical_dom_sf"/>
</dbReference>
<evidence type="ECO:0000313" key="12">
    <source>
        <dbReference type="Proteomes" id="UP000198319"/>
    </source>
</evidence>
<evidence type="ECO:0000313" key="9">
    <source>
        <dbReference type="EMBL" id="OHT46149.1"/>
    </source>
</evidence>
<dbReference type="PANTHER" id="PTHR43711:SF26">
    <property type="entry name" value="SENSOR HISTIDINE KINASE RCSC"/>
    <property type="match status" value="1"/>
</dbReference>
<dbReference type="STRING" id="1278819.BHE19_01130"/>
<dbReference type="InterPro" id="IPR036097">
    <property type="entry name" value="HisK_dim/P_sf"/>
</dbReference>
<keyword evidence="12" id="KW-1185">Reference proteome</keyword>
<evidence type="ECO:0000256" key="4">
    <source>
        <dbReference type="ARBA" id="ARBA00022777"/>
    </source>
</evidence>
<evidence type="ECO:0000256" key="2">
    <source>
        <dbReference type="ARBA" id="ARBA00012438"/>
    </source>
</evidence>
<dbReference type="PRINTS" id="PR00344">
    <property type="entry name" value="BCTRLSENSOR"/>
</dbReference>
<evidence type="ECO:0000256" key="7">
    <source>
        <dbReference type="SAM" id="Phobius"/>
    </source>
</evidence>
<dbReference type="PROSITE" id="PS50005">
    <property type="entry name" value="TPR"/>
    <property type="match status" value="1"/>
</dbReference>
<feature type="transmembrane region" description="Helical" evidence="7">
    <location>
        <begin position="309"/>
        <end position="328"/>
    </location>
</feature>
<dbReference type="InterPro" id="IPR036890">
    <property type="entry name" value="HATPase_C_sf"/>
</dbReference>
<reference evidence="9" key="1">
    <citation type="submission" date="2016-09" db="EMBL/GenBank/DDBJ databases">
        <authorList>
            <person name="Capua I."/>
            <person name="De Benedictis P."/>
            <person name="Joannis T."/>
            <person name="Lombin L.H."/>
            <person name="Cattoli G."/>
        </authorList>
    </citation>
    <scope>NUCLEOTIDE SEQUENCE [LARGE SCALE GENOMIC DNA]</scope>
    <source>
        <strain evidence="9">MSU</strain>
    </source>
</reference>
<gene>
    <name evidence="10" type="ORF">B0A71_01155</name>
    <name evidence="9" type="ORF">BHE19_01130</name>
</gene>
<dbReference type="PROSITE" id="PS50109">
    <property type="entry name" value="HIS_KIN"/>
    <property type="match status" value="1"/>
</dbReference>
<keyword evidence="6" id="KW-0802">TPR repeat</keyword>
<dbReference type="Proteomes" id="UP000198319">
    <property type="component" value="Unassembled WGS sequence"/>
</dbReference>
<proteinExistence type="predicted"/>
<dbReference type="RefSeq" id="WP_070905930.1">
    <property type="nucleotide sequence ID" value="NZ_MIKE01000011.1"/>
</dbReference>
<dbReference type="Gene3D" id="1.10.287.130">
    <property type="match status" value="1"/>
</dbReference>
<dbReference type="EMBL" id="MIKE01000011">
    <property type="protein sequence ID" value="OHT46149.1"/>
    <property type="molecule type" value="Genomic_DNA"/>
</dbReference>
<dbReference type="SUPFAM" id="SSF55874">
    <property type="entry name" value="ATPase domain of HSP90 chaperone/DNA topoisomerase II/histidine kinase"/>
    <property type="match status" value="1"/>
</dbReference>
<evidence type="ECO:0000256" key="6">
    <source>
        <dbReference type="PROSITE-ProRule" id="PRU00339"/>
    </source>
</evidence>
<comment type="catalytic activity">
    <reaction evidence="1">
        <text>ATP + protein L-histidine = ADP + protein N-phospho-L-histidine.</text>
        <dbReference type="EC" id="2.7.13.3"/>
    </reaction>
</comment>
<name>A0A1S1J9G6_9FLAO</name>
<evidence type="ECO:0000313" key="10">
    <source>
        <dbReference type="EMBL" id="OXB22108.1"/>
    </source>
</evidence>
<reference evidence="10 12" key="3">
    <citation type="submission" date="2016-11" db="EMBL/GenBank/DDBJ databases">
        <title>Whole genomes of Flavobacteriaceae.</title>
        <authorList>
            <person name="Stine C."/>
            <person name="Li C."/>
            <person name="Tadesse D."/>
        </authorList>
    </citation>
    <scope>NUCLEOTIDE SEQUENCE [LARGE SCALE GENOMIC DNA]</scope>
    <source>
        <strain evidence="10 12">ATCC BAA-2541</strain>
    </source>
</reference>
<sequence length="579" mass="67215">MLKIRFFITIFLLYLPNLHYSQVKPTFTTLNTVIEEETNEFQREIDFKKARSFFVKKEWDSTLTYSIRALSTTKNKEIINYCHFFRGYCFREKRVFKEAQKEMLLISHDFKLYPFVNIDLGKIYLELKIFKKAIHHFNEAEKKPLPHNKDYKISVIYSNLGICYLHLNDFITSEHFFFKSLKLKEKEKDLISLNGLYTNIANLYYMQYKDQQAIPYFEKAYALSKHINHFETKKNAAQNMSAVEENRGNYKKALEYRKESAQWKDSLNNQNKIWAVADLEKKFAVEQKQKQIKVLEVENKLKNAQRNGLFFAAVGLLLILTAGVYLYAQKVKNGKTILRQKNKLDELNATKDQLFSIVSHDLRSSVNALKTSNTKLSSTLETKNYDELNHLIIQNSTIANGAYTLLDNLLHWAMLQTKQLYFQKESIHLYSIVQQIEHNYKPLLLDKAITFENSVSKNSFIFVDLDSLKIVLRNLLDNAIKFSNENSKISFYTQETNPDFCELVIQDNGIGMSESTIQELLADNALLAKKNNTEIIGTGLGLQLCKQMIKKNGGTLAIESELHAGTKMILTFPKTKNNG</sequence>
<dbReference type="SUPFAM" id="SSF48452">
    <property type="entry name" value="TPR-like"/>
    <property type="match status" value="1"/>
</dbReference>
<dbReference type="Gene3D" id="3.30.565.10">
    <property type="entry name" value="Histidine kinase-like ATPase, C-terminal domain"/>
    <property type="match status" value="1"/>
</dbReference>
<dbReference type="SMART" id="SM00028">
    <property type="entry name" value="TPR"/>
    <property type="match status" value="3"/>
</dbReference>
<evidence type="ECO:0000259" key="8">
    <source>
        <dbReference type="PROSITE" id="PS50109"/>
    </source>
</evidence>
<accession>A0A1S1J9G6</accession>
<protein>
    <recommendedName>
        <fullName evidence="2">histidine kinase</fullName>
        <ecNumber evidence="2">2.7.13.3</ecNumber>
    </recommendedName>
</protein>
<dbReference type="SUPFAM" id="SSF47384">
    <property type="entry name" value="Homodimeric domain of signal transducing histidine kinase"/>
    <property type="match status" value="1"/>
</dbReference>
<dbReference type="EC" id="2.7.13.3" evidence="2"/>
<dbReference type="InterPro" id="IPR019734">
    <property type="entry name" value="TPR_rpt"/>
</dbReference>
<keyword evidence="3" id="KW-0808">Transferase</keyword>
<keyword evidence="7" id="KW-0472">Membrane</keyword>
<feature type="domain" description="Histidine kinase" evidence="8">
    <location>
        <begin position="357"/>
        <end position="576"/>
    </location>
</feature>